<dbReference type="Proteomes" id="UP000074825">
    <property type="component" value="Unassembled WGS sequence"/>
</dbReference>
<reference evidence="2 3" key="1">
    <citation type="submission" date="2016-02" db="EMBL/GenBank/DDBJ databases">
        <authorList>
            <consortium name="Pathogen Informatics"/>
        </authorList>
    </citation>
    <scope>NUCLEOTIDE SEQUENCE [LARGE SCALE GENOMIC DNA]</scope>
    <source>
        <strain evidence="2 3">LSS82</strain>
    </source>
</reference>
<evidence type="ECO:0000256" key="1">
    <source>
        <dbReference type="SAM" id="Phobius"/>
    </source>
</evidence>
<sequence>MKDELMSGFDFVMCVLLTIFAGAIIGAAILLVVVFNENTALKKQLNELDKRSPVTLYTVDNAGGVMVGQITDKEIIEGRYTVTAEAYGKFLVTREQYEEVEIGQEMPEHLKGRGS</sequence>
<dbReference type="RefSeq" id="WP_079398014.1">
    <property type="nucleotide sequence ID" value="NZ_CEDN01000105.1"/>
</dbReference>
<feature type="transmembrane region" description="Helical" evidence="1">
    <location>
        <begin position="12"/>
        <end position="35"/>
    </location>
</feature>
<keyword evidence="1" id="KW-1133">Transmembrane helix</keyword>
<dbReference type="EMBL" id="FIIF01000001">
    <property type="protein sequence ID" value="CYV42455.1"/>
    <property type="molecule type" value="Genomic_DNA"/>
</dbReference>
<evidence type="ECO:0000313" key="3">
    <source>
        <dbReference type="Proteomes" id="UP000074825"/>
    </source>
</evidence>
<dbReference type="InterPro" id="IPR010779">
    <property type="entry name" value="DUF1372"/>
</dbReference>
<name>A0A123TLK7_STRSU</name>
<organism evidence="2 3">
    <name type="scientific">Streptococcus suis</name>
    <dbReference type="NCBI Taxonomy" id="1307"/>
    <lineage>
        <taxon>Bacteria</taxon>
        <taxon>Bacillati</taxon>
        <taxon>Bacillota</taxon>
        <taxon>Bacilli</taxon>
        <taxon>Lactobacillales</taxon>
        <taxon>Streptococcaceae</taxon>
        <taxon>Streptococcus</taxon>
    </lineage>
</organism>
<dbReference type="Pfam" id="PF07116">
    <property type="entry name" value="DUF1372"/>
    <property type="match status" value="1"/>
</dbReference>
<evidence type="ECO:0000313" key="2">
    <source>
        <dbReference type="EMBL" id="CYV42455.1"/>
    </source>
</evidence>
<gene>
    <name evidence="2" type="ORF">ERS132444_00138</name>
</gene>
<dbReference type="AlphaFoldDB" id="A0A123TLK7"/>
<keyword evidence="1" id="KW-0472">Membrane</keyword>
<protein>
    <submittedName>
        <fullName evidence="2">Phage protein</fullName>
    </submittedName>
</protein>
<proteinExistence type="predicted"/>
<accession>A0A123TLK7</accession>
<keyword evidence="1" id="KW-0812">Transmembrane</keyword>